<organism evidence="4 5">
    <name type="scientific">Triparma strigata</name>
    <dbReference type="NCBI Taxonomy" id="1606541"/>
    <lineage>
        <taxon>Eukaryota</taxon>
        <taxon>Sar</taxon>
        <taxon>Stramenopiles</taxon>
        <taxon>Ochrophyta</taxon>
        <taxon>Bolidophyceae</taxon>
        <taxon>Parmales</taxon>
        <taxon>Triparmaceae</taxon>
        <taxon>Triparma</taxon>
    </lineage>
</organism>
<dbReference type="Gene3D" id="3.40.50.1000">
    <property type="entry name" value="HAD superfamily/HAD-like"/>
    <property type="match status" value="1"/>
</dbReference>
<dbReference type="InterPro" id="IPR019039">
    <property type="entry name" value="T4-Rnl1-like_N"/>
</dbReference>
<dbReference type="Pfam" id="PF10469">
    <property type="entry name" value="AKAP7_NLS"/>
    <property type="match status" value="1"/>
</dbReference>
<dbReference type="Gene3D" id="3.40.50.300">
    <property type="entry name" value="P-loop containing nucleotide triphosphate hydrolases"/>
    <property type="match status" value="1"/>
</dbReference>
<dbReference type="PANTHER" id="PTHR13308:SF40">
    <property type="entry name" value="NEDD4-BINDING PROTEIN 2-LIKE 1"/>
    <property type="match status" value="1"/>
</dbReference>
<keyword evidence="5" id="KW-1185">Reference proteome</keyword>
<reference evidence="5" key="1">
    <citation type="journal article" date="2023" name="Commun. Biol.">
        <title>Genome analysis of Parmales, the sister group of diatoms, reveals the evolutionary specialization of diatoms from phago-mixotrophs to photoautotrophs.</title>
        <authorList>
            <person name="Ban H."/>
            <person name="Sato S."/>
            <person name="Yoshikawa S."/>
            <person name="Yamada K."/>
            <person name="Nakamura Y."/>
            <person name="Ichinomiya M."/>
            <person name="Sato N."/>
            <person name="Blanc-Mathieu R."/>
            <person name="Endo H."/>
            <person name="Kuwata A."/>
            <person name="Ogata H."/>
        </authorList>
    </citation>
    <scope>NUCLEOTIDE SEQUENCE [LARGE SCALE GENOMIC DNA]</scope>
    <source>
        <strain evidence="5">NIES 3701</strain>
    </source>
</reference>
<dbReference type="InterPro" id="IPR019510">
    <property type="entry name" value="AKAP7-like_phosphoesterase"/>
</dbReference>
<dbReference type="SUPFAM" id="SSF52540">
    <property type="entry name" value="P-loop containing nucleoside triphosphate hydrolases"/>
    <property type="match status" value="1"/>
</dbReference>
<sequence length="1269" mass="141521">MVRMRTSWDVIARLQHDPVFKEGRSIFIGYIDFGNLIEKPFKAFSNWGNIENASLHDLAIPQHRIRHFRHANGVMLWNKDERLDLIFGSTAPFKTIEYSELEEKEEANGKFGDAQTSVCHTPLQFFLGAHNLTAFTDIRNVLTGTGFGCKVKRGVGLHSSLYLVMYSDQRYFTSQSDLATRNLSAGNPSACLDHCRGVIYEMNTNMLVCAAFDKFWESYDPRSAINVINWSPGHVKVHEKCDGSLTKVFYYKGRWNIASNGCLNADRANIPGSSPPVTVGKLFKQAALTHFQNEWVEMQSALNRDYTYSFELCHPSSRVVVFHRRAKLIHLNTRIQRSGAEVVAHIANIEKPSIIKPGNSDRHSLEDLQSLANSLPSQCEGFVVTDSENNRVKIKGKEYLRAHGDVDLNANVWFHILSGWIFEENVPDDLSSPLGWKDLLPREYKNKASEVEQWFQRNLDEIAGNKDGRALLRREGGRVGGVITVSPMRKELERRCARPPPPLLPPAPAPVRRAVTTQGDLDLLTIAPTLKRASSLPTRLSHGAGRILLNELFALGNDEQPTMKRPKCRNGSRFFVCIRVDDPAIVKNVQEFQSFLVACDPRLAASIQPHASLHITLNTFLATDKTELTTAINALSEKLPEVLASALPADYKIEVGGTGAFSTTSDVIFAKTNSTNRIQFLCQKINNILEKAGIATPGNRTNVAPHLTINKLSRSQSRSGRVNESFWRPTHGSKIYGSQSCRFGVQVCPLLKPSDVSSFYPVAATILPSGGEALQSTLDNLVTKFDVVILRGLPGVGKSTLIDQAKEKLKDVVDGDFDVASADKFFEASGEYVFERKLLGKAHDFSRSVAAKAMEENRTVLVDNTNTTAAEVGVYIDMAERRKKSCAVFDLCSSGVADARNLRNKHGVGVEAIERMFDRWEVLDASLNVPIFLPSKVWVGEVLLYDVNYFGVFLTEESKQRMQRLNAKVSEMVAGTEGDDVIIQCDHVTIAHHTRMKREELAKLSSMLGRHVNINVVAVATDDFSTVCKVSVDDDVDIVNSAAACQQTLHLTLSHDKSVKAARSNDILECASRAFLGKPIEGILGYYSKRGRKAVYEVNRFRTGGGPLFIFDLDRTLLMTSSRETYEKLHGRWDKGSFYDSPASLASNLPVSAGPAMVVFKRLKKEADGGATFVLLTGRIEGLEREVRAALDRCDAPHFDRHILRPRERVTQSWKAEVVGQLSKQFERVVSWDDDVTARDAIRAELDREGYKAPEYLVLDERSDERVII</sequence>
<dbReference type="PANTHER" id="PTHR13308">
    <property type="entry name" value="NEDD4-BINDING PROTEIN 2-LIKE 1"/>
    <property type="match status" value="1"/>
</dbReference>
<dbReference type="InterPro" id="IPR023214">
    <property type="entry name" value="HAD_sf"/>
</dbReference>
<feature type="domain" description="T4 RNA ligase 1-like N-terminal" evidence="2">
    <location>
        <begin position="195"/>
        <end position="399"/>
    </location>
</feature>
<dbReference type="InterPro" id="IPR009097">
    <property type="entry name" value="Cyclic_Pdiesterase"/>
</dbReference>
<name>A0A9W7B0Z9_9STRA</name>
<dbReference type="OrthoDB" id="3231855at2759"/>
<evidence type="ECO:0000259" key="2">
    <source>
        <dbReference type="Pfam" id="PF09511"/>
    </source>
</evidence>
<protein>
    <submittedName>
        <fullName evidence="4">Uncharacterized protein</fullName>
    </submittedName>
</protein>
<proteinExistence type="predicted"/>
<accession>A0A9W7B0Z9</accession>
<dbReference type="InterPro" id="IPR027417">
    <property type="entry name" value="P-loop_NTPase"/>
</dbReference>
<evidence type="ECO:0000313" key="5">
    <source>
        <dbReference type="Proteomes" id="UP001165085"/>
    </source>
</evidence>
<dbReference type="EMBL" id="BRXY01000235">
    <property type="protein sequence ID" value="GMH79545.1"/>
    <property type="molecule type" value="Genomic_DNA"/>
</dbReference>
<dbReference type="Pfam" id="PF13671">
    <property type="entry name" value="AAA_33"/>
    <property type="match status" value="1"/>
</dbReference>
<evidence type="ECO:0000259" key="3">
    <source>
        <dbReference type="Pfam" id="PF10469"/>
    </source>
</evidence>
<dbReference type="InterPro" id="IPR040459">
    <property type="entry name" value="MJ1316"/>
</dbReference>
<dbReference type="InterPro" id="IPR026302">
    <property type="entry name" value="NEDD4-bd_p2"/>
</dbReference>
<feature type="domain" description="A-kinase anchor protein 7-like phosphoesterase" evidence="3">
    <location>
        <begin position="574"/>
        <end position="766"/>
    </location>
</feature>
<dbReference type="Gene3D" id="3.90.1140.10">
    <property type="entry name" value="Cyclic phosphodiesterase"/>
    <property type="match status" value="1"/>
</dbReference>
<dbReference type="Proteomes" id="UP001165085">
    <property type="component" value="Unassembled WGS sequence"/>
</dbReference>
<evidence type="ECO:0000259" key="1">
    <source>
        <dbReference type="Pfam" id="PF04457"/>
    </source>
</evidence>
<dbReference type="SUPFAM" id="SSF55144">
    <property type="entry name" value="LigT-like"/>
    <property type="match status" value="1"/>
</dbReference>
<dbReference type="Pfam" id="PF04457">
    <property type="entry name" value="MJ1316"/>
    <property type="match status" value="1"/>
</dbReference>
<gene>
    <name evidence="4" type="ORF">TrST_g4566</name>
</gene>
<dbReference type="AlphaFoldDB" id="A0A9W7B0Z9"/>
<comment type="caution">
    <text evidence="4">The sequence shown here is derived from an EMBL/GenBank/DDBJ whole genome shotgun (WGS) entry which is preliminary data.</text>
</comment>
<feature type="domain" description="MJ1316 RNA cyclic group end recognition" evidence="1">
    <location>
        <begin position="4"/>
        <end position="79"/>
    </location>
</feature>
<evidence type="ECO:0000313" key="4">
    <source>
        <dbReference type="EMBL" id="GMH79545.1"/>
    </source>
</evidence>
<dbReference type="Pfam" id="PF09511">
    <property type="entry name" value="RNA_lig_T4_1"/>
    <property type="match status" value="1"/>
</dbReference>